<keyword evidence="7" id="KW-1185">Reference proteome</keyword>
<dbReference type="PROSITE" id="PS00062">
    <property type="entry name" value="ALDOKETO_REDUCTASE_2"/>
    <property type="match status" value="1"/>
</dbReference>
<dbReference type="InterPro" id="IPR036812">
    <property type="entry name" value="NAD(P)_OxRdtase_dom_sf"/>
</dbReference>
<dbReference type="OrthoDB" id="416253at2759"/>
<organism evidence="6 7">
    <name type="scientific">Daedalea quercina L-15889</name>
    <dbReference type="NCBI Taxonomy" id="1314783"/>
    <lineage>
        <taxon>Eukaryota</taxon>
        <taxon>Fungi</taxon>
        <taxon>Dikarya</taxon>
        <taxon>Basidiomycota</taxon>
        <taxon>Agaricomycotina</taxon>
        <taxon>Agaricomycetes</taxon>
        <taxon>Polyporales</taxon>
        <taxon>Fomitopsis</taxon>
    </lineage>
</organism>
<dbReference type="PRINTS" id="PR00069">
    <property type="entry name" value="ALDKETRDTASE"/>
</dbReference>
<protein>
    <submittedName>
        <fullName evidence="6">Aldo/keto reductase</fullName>
    </submittedName>
</protein>
<name>A0A165QVR4_9APHY</name>
<dbReference type="Pfam" id="PF00248">
    <property type="entry name" value="Aldo_ket_red"/>
    <property type="match status" value="1"/>
</dbReference>
<dbReference type="FunFam" id="3.20.20.100:FF:000002">
    <property type="entry name" value="2,5-diketo-D-gluconic acid reductase A"/>
    <property type="match status" value="1"/>
</dbReference>
<dbReference type="InterPro" id="IPR023210">
    <property type="entry name" value="NADP_OxRdtase_dom"/>
</dbReference>
<dbReference type="SUPFAM" id="SSF51430">
    <property type="entry name" value="NAD(P)-linked oxidoreductase"/>
    <property type="match status" value="1"/>
</dbReference>
<keyword evidence="1" id="KW-0560">Oxidoreductase</keyword>
<sequence length="313" mass="34595">MSCPKIKLNNGVEIPILGLGTWQSKPNEVATAVEYALKEVGYRHLDCAWMYGNEKEVGEGIRKSGVPRSEIFITSKLWCTEHQRVEAAIDESLANLGIDYLDLYLIHWPIHLNPNGNHPTFPTLPDGKRDVLYDWKLKDTWAQLEAVLKKGKVKAIGVSNFSKRILETEILPYATVVPAVNQLEIHLYNPQHNLIEYLRSKGIVPQAYSPLGSTNSPLLTDETASAIASKHGLQTADVLLGYLVEKEIVTLPKSVTPARIASNYTGALAAASKLTKEDVEKLDGVAASGKQKRLITPPWPVDLGFENWPGQNP</sequence>
<dbReference type="Gene3D" id="3.20.20.100">
    <property type="entry name" value="NADP-dependent oxidoreductase domain"/>
    <property type="match status" value="1"/>
</dbReference>
<reference evidence="6 7" key="1">
    <citation type="journal article" date="2016" name="Mol. Biol. Evol.">
        <title>Comparative Genomics of Early-Diverging Mushroom-Forming Fungi Provides Insights into the Origins of Lignocellulose Decay Capabilities.</title>
        <authorList>
            <person name="Nagy L.G."/>
            <person name="Riley R."/>
            <person name="Tritt A."/>
            <person name="Adam C."/>
            <person name="Daum C."/>
            <person name="Floudas D."/>
            <person name="Sun H."/>
            <person name="Yadav J.S."/>
            <person name="Pangilinan J."/>
            <person name="Larsson K.H."/>
            <person name="Matsuura K."/>
            <person name="Barry K."/>
            <person name="Labutti K."/>
            <person name="Kuo R."/>
            <person name="Ohm R.A."/>
            <person name="Bhattacharya S.S."/>
            <person name="Shirouzu T."/>
            <person name="Yoshinaga Y."/>
            <person name="Martin F.M."/>
            <person name="Grigoriev I.V."/>
            <person name="Hibbett D.S."/>
        </authorList>
    </citation>
    <scope>NUCLEOTIDE SEQUENCE [LARGE SCALE GENOMIC DNA]</scope>
    <source>
        <strain evidence="6 7">L-15889</strain>
    </source>
</reference>
<feature type="domain" description="NADP-dependent oxidoreductase" evidence="5">
    <location>
        <begin position="17"/>
        <end position="285"/>
    </location>
</feature>
<gene>
    <name evidence="6" type="ORF">DAEQUDRAFT_765032</name>
</gene>
<dbReference type="EMBL" id="KV429054">
    <property type="protein sequence ID" value="KZT69993.1"/>
    <property type="molecule type" value="Genomic_DNA"/>
</dbReference>
<evidence type="ECO:0000313" key="7">
    <source>
        <dbReference type="Proteomes" id="UP000076727"/>
    </source>
</evidence>
<feature type="binding site" evidence="3">
    <location>
        <position position="107"/>
    </location>
    <ligand>
        <name>substrate</name>
    </ligand>
</feature>
<dbReference type="STRING" id="1314783.A0A165QVR4"/>
<evidence type="ECO:0000313" key="6">
    <source>
        <dbReference type="EMBL" id="KZT69993.1"/>
    </source>
</evidence>
<evidence type="ECO:0000256" key="3">
    <source>
        <dbReference type="PIRSR" id="PIRSR000097-2"/>
    </source>
</evidence>
<dbReference type="PANTHER" id="PTHR11732">
    <property type="entry name" value="ALDO/KETO REDUCTASE"/>
    <property type="match status" value="1"/>
</dbReference>
<feature type="active site" description="Proton donor" evidence="2">
    <location>
        <position position="51"/>
    </location>
</feature>
<dbReference type="Proteomes" id="UP000076727">
    <property type="component" value="Unassembled WGS sequence"/>
</dbReference>
<proteinExistence type="predicted"/>
<dbReference type="InterPro" id="IPR018170">
    <property type="entry name" value="Aldo/ket_reductase_CS"/>
</dbReference>
<dbReference type="GO" id="GO:0016616">
    <property type="term" value="F:oxidoreductase activity, acting on the CH-OH group of donors, NAD or NADP as acceptor"/>
    <property type="evidence" value="ECO:0007669"/>
    <property type="project" value="UniProtKB-ARBA"/>
</dbReference>
<evidence type="ECO:0000259" key="5">
    <source>
        <dbReference type="Pfam" id="PF00248"/>
    </source>
</evidence>
<evidence type="ECO:0000256" key="1">
    <source>
        <dbReference type="ARBA" id="ARBA00023002"/>
    </source>
</evidence>
<evidence type="ECO:0000256" key="4">
    <source>
        <dbReference type="PIRSR" id="PIRSR000097-3"/>
    </source>
</evidence>
<evidence type="ECO:0000256" key="2">
    <source>
        <dbReference type="PIRSR" id="PIRSR000097-1"/>
    </source>
</evidence>
<dbReference type="PIRSF" id="PIRSF000097">
    <property type="entry name" value="AKR"/>
    <property type="match status" value="1"/>
</dbReference>
<accession>A0A165QVR4</accession>
<dbReference type="PROSITE" id="PS00798">
    <property type="entry name" value="ALDOKETO_REDUCTASE_1"/>
    <property type="match status" value="1"/>
</dbReference>
<dbReference type="InterPro" id="IPR020471">
    <property type="entry name" value="AKR"/>
</dbReference>
<feature type="site" description="Lowers pKa of active site Tyr" evidence="4">
    <location>
        <position position="76"/>
    </location>
</feature>
<dbReference type="AlphaFoldDB" id="A0A165QVR4"/>